<gene>
    <name evidence="3" type="ORF">EJB05_46332</name>
</gene>
<dbReference type="Proteomes" id="UP000324897">
    <property type="component" value="Chromosome 3"/>
</dbReference>
<feature type="non-terminal residue" evidence="3">
    <location>
        <position position="1"/>
    </location>
</feature>
<accession>A0A5J9TPB1</accession>
<dbReference type="InterPro" id="IPR053168">
    <property type="entry name" value="Glutamic_endopeptidase"/>
</dbReference>
<comment type="caution">
    <text evidence="3">The sequence shown here is derived from an EMBL/GenBank/DDBJ whole genome shotgun (WGS) entry which is preliminary data.</text>
</comment>
<keyword evidence="4" id="KW-1185">Reference proteome</keyword>
<organism evidence="3 4">
    <name type="scientific">Eragrostis curvula</name>
    <name type="common">weeping love grass</name>
    <dbReference type="NCBI Taxonomy" id="38414"/>
    <lineage>
        <taxon>Eukaryota</taxon>
        <taxon>Viridiplantae</taxon>
        <taxon>Streptophyta</taxon>
        <taxon>Embryophyta</taxon>
        <taxon>Tracheophyta</taxon>
        <taxon>Spermatophyta</taxon>
        <taxon>Magnoliopsida</taxon>
        <taxon>Liliopsida</taxon>
        <taxon>Poales</taxon>
        <taxon>Poaceae</taxon>
        <taxon>PACMAD clade</taxon>
        <taxon>Chloridoideae</taxon>
        <taxon>Eragrostideae</taxon>
        <taxon>Eragrostidinae</taxon>
        <taxon>Eragrostis</taxon>
    </lineage>
</organism>
<keyword evidence="1" id="KW-0732">Signal</keyword>
<name>A0A5J9TPB1_9POAL</name>
<dbReference type="Pfam" id="PF14365">
    <property type="entry name" value="Neprosin_AP"/>
    <property type="match status" value="1"/>
</dbReference>
<sequence length="403" mass="43008">MEPAATSAFVLIVLVALAVGACASVNKTIESDDGEVIDCVDFYQQPAFKNAPAGSGEIQAKPAKSMKDMVAAANATTRQERLQTWRRHGSCPAGTVPIRRASPSHANLIAELFRRSSPFGRPGNDISAAHQFGDGRRSPGSKFNSSAMAAPPGAKVEVAAAYATNGPYLGARADVPYWKLNVHPDEFSMHYIMVGNTLNTSYKPIKGAKPPEDLTNQIVVGLVNDGGVKNNCFNLDCGGFHLKEGAPYALESSWRDSDSQVGGVRYGITLGIHREPAGLNWWVSVMDQEIGYFPETVFNTRFPDAVYVEMGGRVLDTRPGGNHTTTPMGSGMPACAGSRFAASIMEYLGVASDGTLFNDPADRTVATTPSCYDAKPQWFGKKPVGYSVAYGGPGGIYCDHPET</sequence>
<dbReference type="PANTHER" id="PTHR31589:SF219">
    <property type="entry name" value="OS06G0144400 PROTEIN"/>
    <property type="match status" value="1"/>
</dbReference>
<proteinExistence type="predicted"/>
<dbReference type="PANTHER" id="PTHR31589">
    <property type="entry name" value="PROTEIN, PUTATIVE (DUF239)-RELATED-RELATED"/>
    <property type="match status" value="1"/>
</dbReference>
<reference evidence="3 4" key="1">
    <citation type="journal article" date="2019" name="Sci. Rep.">
        <title>A high-quality genome of Eragrostis curvula grass provides insights into Poaceae evolution and supports new strategies to enhance forage quality.</title>
        <authorList>
            <person name="Carballo J."/>
            <person name="Santos B.A.C.M."/>
            <person name="Zappacosta D."/>
            <person name="Garbus I."/>
            <person name="Selva J.P."/>
            <person name="Gallo C.A."/>
            <person name="Diaz A."/>
            <person name="Albertini E."/>
            <person name="Caccamo M."/>
            <person name="Echenique V."/>
        </authorList>
    </citation>
    <scope>NUCLEOTIDE SEQUENCE [LARGE SCALE GENOMIC DNA]</scope>
    <source>
        <strain evidence="4">cv. Victoria</strain>
        <tissue evidence="3">Leaf</tissue>
    </source>
</reference>
<feature type="signal peptide" evidence="1">
    <location>
        <begin position="1"/>
        <end position="23"/>
    </location>
</feature>
<feature type="domain" description="Neprosin PEP catalytic" evidence="2">
    <location>
        <begin position="149"/>
        <end position="399"/>
    </location>
</feature>
<evidence type="ECO:0000313" key="4">
    <source>
        <dbReference type="Proteomes" id="UP000324897"/>
    </source>
</evidence>
<dbReference type="PROSITE" id="PS52045">
    <property type="entry name" value="NEPROSIN_PEP_CD"/>
    <property type="match status" value="1"/>
</dbReference>
<dbReference type="EMBL" id="RWGY01000039">
    <property type="protein sequence ID" value="TVU12678.1"/>
    <property type="molecule type" value="Genomic_DNA"/>
</dbReference>
<evidence type="ECO:0000256" key="1">
    <source>
        <dbReference type="SAM" id="SignalP"/>
    </source>
</evidence>
<dbReference type="OrthoDB" id="680437at2759"/>
<evidence type="ECO:0000259" key="2">
    <source>
        <dbReference type="PROSITE" id="PS52045"/>
    </source>
</evidence>
<dbReference type="Gramene" id="TVU12678">
    <property type="protein sequence ID" value="TVU12678"/>
    <property type="gene ID" value="EJB05_46332"/>
</dbReference>
<dbReference type="InterPro" id="IPR004314">
    <property type="entry name" value="Neprosin"/>
</dbReference>
<protein>
    <recommendedName>
        <fullName evidence="2">Neprosin PEP catalytic domain-containing protein</fullName>
    </recommendedName>
</protein>
<evidence type="ECO:0000313" key="3">
    <source>
        <dbReference type="EMBL" id="TVU12678.1"/>
    </source>
</evidence>
<feature type="chain" id="PRO_5023943303" description="Neprosin PEP catalytic domain-containing protein" evidence="1">
    <location>
        <begin position="24"/>
        <end position="403"/>
    </location>
</feature>
<dbReference type="InterPro" id="IPR025521">
    <property type="entry name" value="Neprosin_propep"/>
</dbReference>
<dbReference type="AlphaFoldDB" id="A0A5J9TPB1"/>
<dbReference type="Pfam" id="PF03080">
    <property type="entry name" value="Neprosin"/>
    <property type="match status" value="1"/>
</dbReference>